<dbReference type="InterPro" id="IPR000551">
    <property type="entry name" value="MerR-type_HTH_dom"/>
</dbReference>
<proteinExistence type="predicted"/>
<comment type="caution">
    <text evidence="4">The sequence shown here is derived from an EMBL/GenBank/DDBJ whole genome shotgun (WGS) entry which is preliminary data.</text>
</comment>
<dbReference type="GO" id="GO:0003677">
    <property type="term" value="F:DNA binding"/>
    <property type="evidence" value="ECO:0007669"/>
    <property type="project" value="UniProtKB-KW"/>
</dbReference>
<dbReference type="InterPro" id="IPR009061">
    <property type="entry name" value="DNA-bd_dom_put_sf"/>
</dbReference>
<evidence type="ECO:0000313" key="5">
    <source>
        <dbReference type="Proteomes" id="UP000287547"/>
    </source>
</evidence>
<dbReference type="GO" id="GO:0003700">
    <property type="term" value="F:DNA-binding transcription factor activity"/>
    <property type="evidence" value="ECO:0007669"/>
    <property type="project" value="InterPro"/>
</dbReference>
<protein>
    <submittedName>
        <fullName evidence="4">MerR family transcriptional regulator</fullName>
    </submittedName>
</protein>
<keyword evidence="1" id="KW-0238">DNA-binding</keyword>
<dbReference type="Proteomes" id="UP000287547">
    <property type="component" value="Unassembled WGS sequence"/>
</dbReference>
<reference evidence="4 5" key="1">
    <citation type="submission" date="2018-05" db="EMBL/GenBank/DDBJ databases">
        <title>Evolution of GPA BGCs.</title>
        <authorList>
            <person name="Waglechner N."/>
            <person name="Wright G.D."/>
        </authorList>
    </citation>
    <scope>NUCLEOTIDE SEQUENCE [LARGE SCALE GENOMIC DNA]</scope>
    <source>
        <strain evidence="4 5">A82846</strain>
    </source>
</reference>
<dbReference type="SMART" id="SM00422">
    <property type="entry name" value="HTH_MERR"/>
    <property type="match status" value="1"/>
</dbReference>
<dbReference type="OrthoDB" id="9809391at2"/>
<keyword evidence="2" id="KW-0175">Coiled coil</keyword>
<name>A0A428Y303_KIBAR</name>
<dbReference type="InterPro" id="IPR047057">
    <property type="entry name" value="MerR_fam"/>
</dbReference>
<dbReference type="Pfam" id="PF13411">
    <property type="entry name" value="MerR_1"/>
    <property type="match status" value="1"/>
</dbReference>
<sequence length="260" mass="28754">MGRPEGDDVRYSIGELARRTGLTVKAIRFYADRGIVPPTDRSPAGHRQYSADAQARLELVRELRSLGLDLRTVRKVLTQETPLADAAAKHAEALAEQIRTLKAQHAVLKSLATVMDFATTLDLDAGVTTTLTPHLPATPSAAQLEAWLELTELVQDKDFQATMHRMAEYYRDRPLRPDAAAMVRDQADPRLAPESAEAAAIATKIIDAHGPRRALVEQLEAVNDPRRDRYMELLATVNGWPRPDPLVPALTWFLTAVKAL</sequence>
<evidence type="ECO:0000313" key="4">
    <source>
        <dbReference type="EMBL" id="RSM61955.1"/>
    </source>
</evidence>
<evidence type="ECO:0000256" key="2">
    <source>
        <dbReference type="SAM" id="Coils"/>
    </source>
</evidence>
<feature type="coiled-coil region" evidence="2">
    <location>
        <begin position="84"/>
        <end position="111"/>
    </location>
</feature>
<evidence type="ECO:0000256" key="1">
    <source>
        <dbReference type="ARBA" id="ARBA00023125"/>
    </source>
</evidence>
<dbReference type="EMBL" id="QHKI01000110">
    <property type="protein sequence ID" value="RSM61955.1"/>
    <property type="molecule type" value="Genomic_DNA"/>
</dbReference>
<organism evidence="4 5">
    <name type="scientific">Kibdelosporangium aridum</name>
    <dbReference type="NCBI Taxonomy" id="2030"/>
    <lineage>
        <taxon>Bacteria</taxon>
        <taxon>Bacillati</taxon>
        <taxon>Actinomycetota</taxon>
        <taxon>Actinomycetes</taxon>
        <taxon>Pseudonocardiales</taxon>
        <taxon>Pseudonocardiaceae</taxon>
        <taxon>Kibdelosporangium</taxon>
    </lineage>
</organism>
<dbReference type="PROSITE" id="PS50937">
    <property type="entry name" value="HTH_MERR_2"/>
    <property type="match status" value="1"/>
</dbReference>
<dbReference type="PRINTS" id="PR00040">
    <property type="entry name" value="HTHMERR"/>
</dbReference>
<dbReference type="CDD" id="cd00592">
    <property type="entry name" value="HTH_MerR-like"/>
    <property type="match status" value="1"/>
</dbReference>
<evidence type="ECO:0000259" key="3">
    <source>
        <dbReference type="PROSITE" id="PS50937"/>
    </source>
</evidence>
<dbReference type="Gene3D" id="1.10.1660.10">
    <property type="match status" value="1"/>
</dbReference>
<dbReference type="PANTHER" id="PTHR30204">
    <property type="entry name" value="REDOX-CYCLING DRUG-SENSING TRANSCRIPTIONAL ACTIVATOR SOXR"/>
    <property type="match status" value="1"/>
</dbReference>
<feature type="domain" description="HTH merR-type" evidence="3">
    <location>
        <begin position="10"/>
        <end position="79"/>
    </location>
</feature>
<accession>A0A428Y303</accession>
<dbReference type="PANTHER" id="PTHR30204:SF93">
    <property type="entry name" value="HTH MERR-TYPE DOMAIN-CONTAINING PROTEIN"/>
    <property type="match status" value="1"/>
</dbReference>
<gene>
    <name evidence="4" type="ORF">DMH04_53400</name>
</gene>
<dbReference type="SUPFAM" id="SSF46955">
    <property type="entry name" value="Putative DNA-binding domain"/>
    <property type="match status" value="1"/>
</dbReference>
<dbReference type="AlphaFoldDB" id="A0A428Y303"/>